<name>A0A1I8MGJ4_MUSDO</name>
<dbReference type="eggNOG" id="ENOG502TC0W">
    <property type="taxonomic scope" value="Eukaryota"/>
</dbReference>
<proteinExistence type="predicted"/>
<accession>A0A1I8MGJ4</accession>
<evidence type="ECO:0000313" key="2">
    <source>
        <dbReference type="Proteomes" id="UP001652621"/>
    </source>
</evidence>
<dbReference type="KEGG" id="mde:101888459"/>
<protein>
    <submittedName>
        <fullName evidence="3">Uncharacterized protein LOC101888459</fullName>
    </submittedName>
</protein>
<keyword evidence="2" id="KW-1185">Reference proteome</keyword>
<gene>
    <name evidence="1" type="primary">101888459</name>
    <name evidence="3" type="synonym">LOC101888459</name>
</gene>
<dbReference type="RefSeq" id="XP_005176795.1">
    <property type="nucleotide sequence ID" value="XM_005176738.3"/>
</dbReference>
<dbReference type="AlphaFoldDB" id="A0A1I8MGJ4"/>
<evidence type="ECO:0000313" key="1">
    <source>
        <dbReference type="EnsemblMetazoa" id="MDOA004665-PA"/>
    </source>
</evidence>
<dbReference type="VEuPathDB" id="VectorBase:MDOMA2_000032"/>
<evidence type="ECO:0000313" key="3">
    <source>
        <dbReference type="RefSeq" id="XP_005176795.1"/>
    </source>
</evidence>
<sequence>MPIQSCLIDKMLQELKRSRTSMEIQSQNMTDVLDKSNSALLQIEASRTIKHVQNCKETQPFTYNKETINDLTKVVDKFSQLLNISAESGNSADAGTNFEDYLETACQRAEYLGSNVRRLLAIWDTVQQMRTLLLQQDMELDNDNEDEEKENNYG</sequence>
<reference evidence="3" key="2">
    <citation type="submission" date="2025-04" db="UniProtKB">
        <authorList>
            <consortium name="RefSeq"/>
        </authorList>
    </citation>
    <scope>IDENTIFICATION</scope>
    <source>
        <strain evidence="3">Aabys</strain>
    </source>
</reference>
<reference evidence="1" key="1">
    <citation type="submission" date="2020-05" db="UniProtKB">
        <authorList>
            <consortium name="EnsemblMetazoa"/>
        </authorList>
    </citation>
    <scope>IDENTIFICATION</scope>
    <source>
        <strain evidence="1">Aabys</strain>
    </source>
</reference>
<dbReference type="EnsemblMetazoa" id="MDOA004665-RA">
    <property type="protein sequence ID" value="MDOA004665-PA"/>
    <property type="gene ID" value="MDOA004665"/>
</dbReference>
<dbReference type="OrthoDB" id="8005241at2759"/>
<dbReference type="VEuPathDB" id="VectorBase:MDOA004665"/>
<organism evidence="1">
    <name type="scientific">Musca domestica</name>
    <name type="common">House fly</name>
    <dbReference type="NCBI Taxonomy" id="7370"/>
    <lineage>
        <taxon>Eukaryota</taxon>
        <taxon>Metazoa</taxon>
        <taxon>Ecdysozoa</taxon>
        <taxon>Arthropoda</taxon>
        <taxon>Hexapoda</taxon>
        <taxon>Insecta</taxon>
        <taxon>Pterygota</taxon>
        <taxon>Neoptera</taxon>
        <taxon>Endopterygota</taxon>
        <taxon>Diptera</taxon>
        <taxon>Brachycera</taxon>
        <taxon>Muscomorpha</taxon>
        <taxon>Muscoidea</taxon>
        <taxon>Muscidae</taxon>
        <taxon>Musca</taxon>
    </lineage>
</organism>
<dbReference type="Proteomes" id="UP001652621">
    <property type="component" value="Unplaced"/>
</dbReference>